<dbReference type="Pfam" id="PF00005">
    <property type="entry name" value="ABC_tran"/>
    <property type="match status" value="1"/>
</dbReference>
<keyword evidence="7" id="KW-0408">Iron</keyword>
<keyword evidence="13" id="KW-1185">Reference proteome</keyword>
<keyword evidence="9" id="KW-0472">Membrane</keyword>
<organism evidence="12 13">
    <name type="scientific">Actinomadura keratinilytica</name>
    <dbReference type="NCBI Taxonomy" id="547461"/>
    <lineage>
        <taxon>Bacteria</taxon>
        <taxon>Bacillati</taxon>
        <taxon>Actinomycetota</taxon>
        <taxon>Actinomycetes</taxon>
        <taxon>Streptosporangiales</taxon>
        <taxon>Thermomonosporaceae</taxon>
        <taxon>Actinomadura</taxon>
    </lineage>
</organism>
<evidence type="ECO:0000313" key="12">
    <source>
        <dbReference type="EMBL" id="GAA4142667.1"/>
    </source>
</evidence>
<feature type="domain" description="ABC transporter" evidence="11">
    <location>
        <begin position="21"/>
        <end position="257"/>
    </location>
</feature>
<evidence type="ECO:0000256" key="6">
    <source>
        <dbReference type="ARBA" id="ARBA00022840"/>
    </source>
</evidence>
<keyword evidence="5" id="KW-0547">Nucleotide-binding</keyword>
<dbReference type="Gene3D" id="3.40.50.300">
    <property type="entry name" value="P-loop containing nucleotide triphosphate hydrolases"/>
    <property type="match status" value="1"/>
</dbReference>
<dbReference type="PANTHER" id="PTHR42771">
    <property type="entry name" value="IRON(3+)-HYDROXAMATE IMPORT ATP-BINDING PROTEIN FHUC"/>
    <property type="match status" value="1"/>
</dbReference>
<reference evidence="13" key="1">
    <citation type="journal article" date="2019" name="Int. J. Syst. Evol. Microbiol.">
        <title>The Global Catalogue of Microorganisms (GCM) 10K type strain sequencing project: providing services to taxonomists for standard genome sequencing and annotation.</title>
        <authorList>
            <consortium name="The Broad Institute Genomics Platform"/>
            <consortium name="The Broad Institute Genome Sequencing Center for Infectious Disease"/>
            <person name="Wu L."/>
            <person name="Ma J."/>
        </authorList>
    </citation>
    <scope>NUCLEOTIDE SEQUENCE [LARGE SCALE GENOMIC DNA]</scope>
    <source>
        <strain evidence="13">JCM 17316</strain>
    </source>
</reference>
<feature type="region of interest" description="Disordered" evidence="10">
    <location>
        <begin position="276"/>
        <end position="319"/>
    </location>
</feature>
<evidence type="ECO:0000256" key="3">
    <source>
        <dbReference type="ARBA" id="ARBA00022475"/>
    </source>
</evidence>
<feature type="compositionally biased region" description="Low complexity" evidence="10">
    <location>
        <begin position="299"/>
        <end position="313"/>
    </location>
</feature>
<dbReference type="InterPro" id="IPR051535">
    <property type="entry name" value="Siderophore_ABC-ATPase"/>
</dbReference>
<evidence type="ECO:0000256" key="9">
    <source>
        <dbReference type="ARBA" id="ARBA00023136"/>
    </source>
</evidence>
<keyword evidence="8" id="KW-0406">Ion transport</keyword>
<evidence type="ECO:0000256" key="7">
    <source>
        <dbReference type="ARBA" id="ARBA00023004"/>
    </source>
</evidence>
<comment type="subcellular location">
    <subcellularLocation>
        <location evidence="1">Cell membrane</location>
        <topology evidence="1">Peripheral membrane protein</topology>
    </subcellularLocation>
</comment>
<dbReference type="CDD" id="cd03214">
    <property type="entry name" value="ABC_Iron-Siderophores_B12_Hemin"/>
    <property type="match status" value="1"/>
</dbReference>
<protein>
    <submittedName>
        <fullName evidence="12">ABC transporter ATP-binding protein</fullName>
    </submittedName>
</protein>
<evidence type="ECO:0000256" key="10">
    <source>
        <dbReference type="SAM" id="MobiDB-lite"/>
    </source>
</evidence>
<dbReference type="InterPro" id="IPR027417">
    <property type="entry name" value="P-loop_NTPase"/>
</dbReference>
<dbReference type="RefSeq" id="WP_378268760.1">
    <property type="nucleotide sequence ID" value="NZ_BAABDO010000043.1"/>
</dbReference>
<evidence type="ECO:0000256" key="8">
    <source>
        <dbReference type="ARBA" id="ARBA00023065"/>
    </source>
</evidence>
<dbReference type="InterPro" id="IPR003439">
    <property type="entry name" value="ABC_transporter-like_ATP-bd"/>
</dbReference>
<dbReference type="PROSITE" id="PS50893">
    <property type="entry name" value="ABC_TRANSPORTER_2"/>
    <property type="match status" value="1"/>
</dbReference>
<dbReference type="PROSITE" id="PS00211">
    <property type="entry name" value="ABC_TRANSPORTER_1"/>
    <property type="match status" value="1"/>
</dbReference>
<comment type="caution">
    <text evidence="12">The sequence shown here is derived from an EMBL/GenBank/DDBJ whole genome shotgun (WGS) entry which is preliminary data.</text>
</comment>
<keyword evidence="4" id="KW-0410">Iron transport</keyword>
<evidence type="ECO:0000313" key="13">
    <source>
        <dbReference type="Proteomes" id="UP001500266"/>
    </source>
</evidence>
<evidence type="ECO:0000259" key="11">
    <source>
        <dbReference type="PROSITE" id="PS50893"/>
    </source>
</evidence>
<evidence type="ECO:0000256" key="4">
    <source>
        <dbReference type="ARBA" id="ARBA00022496"/>
    </source>
</evidence>
<gene>
    <name evidence="12" type="ORF">GCM10022416_31910</name>
</gene>
<dbReference type="GO" id="GO:0005524">
    <property type="term" value="F:ATP binding"/>
    <property type="evidence" value="ECO:0007669"/>
    <property type="project" value="UniProtKB-KW"/>
</dbReference>
<feature type="compositionally biased region" description="Gly residues" evidence="10">
    <location>
        <begin position="286"/>
        <end position="298"/>
    </location>
</feature>
<dbReference type="SMART" id="SM00382">
    <property type="entry name" value="AAA"/>
    <property type="match status" value="1"/>
</dbReference>
<evidence type="ECO:0000256" key="5">
    <source>
        <dbReference type="ARBA" id="ARBA00022741"/>
    </source>
</evidence>
<accession>A0ABP7YWT9</accession>
<keyword evidence="6 12" id="KW-0067">ATP-binding</keyword>
<evidence type="ECO:0000256" key="2">
    <source>
        <dbReference type="ARBA" id="ARBA00022448"/>
    </source>
</evidence>
<dbReference type="InterPro" id="IPR017871">
    <property type="entry name" value="ABC_transporter-like_CS"/>
</dbReference>
<evidence type="ECO:0000256" key="1">
    <source>
        <dbReference type="ARBA" id="ARBA00004202"/>
    </source>
</evidence>
<dbReference type="PANTHER" id="PTHR42771:SF2">
    <property type="entry name" value="IRON(3+)-HYDROXAMATE IMPORT ATP-BINDING PROTEIN FHUC"/>
    <property type="match status" value="1"/>
</dbReference>
<dbReference type="InterPro" id="IPR003593">
    <property type="entry name" value="AAA+_ATPase"/>
</dbReference>
<sequence>MTSPSVRTPGSAGAAGPEPDLRASGLRLAYDDRVVVDGLDLVVPPGRITVIIGANACGKSTLLRALARLLTPRGGAVHLDGRAIHTMPTRQVARRLGILPQSPVAPEGLTVLDLVGQGRAPHQTWWRQWSSADEEAVTAALRATGMLEHAARSVDELSGGQRQRAWIAMAVAQGTPVLLLDEPTTYLDLAHQVDVLDLVVDLNRREGRTVVMVLHDLNQACRYADHVVVMKAGAIVAEGPPAEVVDAALVEDVFGLRCQVATDPVSGTPWIIPMGRHHSAPAEGGPLSGNGAGDGAGDGDASSNGDGARAASGHGRTAS</sequence>
<dbReference type="SUPFAM" id="SSF52540">
    <property type="entry name" value="P-loop containing nucleoside triphosphate hydrolases"/>
    <property type="match status" value="1"/>
</dbReference>
<name>A0ABP7YWT9_9ACTN</name>
<dbReference type="EMBL" id="BAABDO010000043">
    <property type="protein sequence ID" value="GAA4142667.1"/>
    <property type="molecule type" value="Genomic_DNA"/>
</dbReference>
<keyword evidence="2" id="KW-0813">Transport</keyword>
<keyword evidence="3" id="KW-1003">Cell membrane</keyword>
<dbReference type="Proteomes" id="UP001500266">
    <property type="component" value="Unassembled WGS sequence"/>
</dbReference>
<proteinExistence type="predicted"/>